<dbReference type="EMBL" id="VAVZ01000064">
    <property type="protein sequence ID" value="TLP92381.1"/>
    <property type="molecule type" value="Genomic_DNA"/>
</dbReference>
<evidence type="ECO:0000259" key="1">
    <source>
        <dbReference type="PROSITE" id="PS50206"/>
    </source>
</evidence>
<dbReference type="RefSeq" id="WP_138254296.1">
    <property type="nucleotide sequence ID" value="NZ_VAVZ01000064.1"/>
</dbReference>
<protein>
    <submittedName>
        <fullName evidence="2">Rhodanese-like domain-containing protein</fullName>
    </submittedName>
</protein>
<dbReference type="InterPro" id="IPR001763">
    <property type="entry name" value="Rhodanese-like_dom"/>
</dbReference>
<dbReference type="PANTHER" id="PTHR45431">
    <property type="entry name" value="RHODANESE-LIKE DOMAIN-CONTAINING PROTEIN 15, CHLOROPLASTIC"/>
    <property type="match status" value="1"/>
</dbReference>
<evidence type="ECO:0000313" key="2">
    <source>
        <dbReference type="EMBL" id="TLP92381.1"/>
    </source>
</evidence>
<dbReference type="Proteomes" id="UP000310458">
    <property type="component" value="Unassembled WGS sequence"/>
</dbReference>
<dbReference type="AlphaFoldDB" id="A0A5R9B781"/>
<comment type="caution">
    <text evidence="2">The sequence shown here is derived from an EMBL/GenBank/DDBJ whole genome shotgun (WGS) entry which is preliminary data.</text>
</comment>
<dbReference type="OrthoDB" id="9800872at2"/>
<name>A0A5R9B781_9MICC</name>
<keyword evidence="3" id="KW-1185">Reference proteome</keyword>
<dbReference type="Pfam" id="PF00581">
    <property type="entry name" value="Rhodanese"/>
    <property type="match status" value="1"/>
</dbReference>
<accession>A0A5R9B781</accession>
<sequence>MSANRAAEDSAGESTYEIGIEEFAERLNEATAVFDVRNNNEYLESHLPGSINVSYPTPTDRELQAIREAAGRGAVYFICNSGYRSFEMTKMLRDLQVEVISVDGGLKAWVRSGRPLGDR</sequence>
<dbReference type="SUPFAM" id="SSF52821">
    <property type="entry name" value="Rhodanese/Cell cycle control phosphatase"/>
    <property type="match status" value="1"/>
</dbReference>
<dbReference type="Gene3D" id="3.40.250.10">
    <property type="entry name" value="Rhodanese-like domain"/>
    <property type="match status" value="1"/>
</dbReference>
<dbReference type="SMART" id="SM00450">
    <property type="entry name" value="RHOD"/>
    <property type="match status" value="1"/>
</dbReference>
<dbReference type="PROSITE" id="PS50206">
    <property type="entry name" value="RHODANESE_3"/>
    <property type="match status" value="1"/>
</dbReference>
<dbReference type="InterPro" id="IPR052367">
    <property type="entry name" value="Thiosulfate_ST/Rhodanese-like"/>
</dbReference>
<organism evidence="2 3">
    <name type="scientific">Nesterenkonia salmonea</name>
    <dbReference type="NCBI Taxonomy" id="1804987"/>
    <lineage>
        <taxon>Bacteria</taxon>
        <taxon>Bacillati</taxon>
        <taxon>Actinomycetota</taxon>
        <taxon>Actinomycetes</taxon>
        <taxon>Micrococcales</taxon>
        <taxon>Micrococcaceae</taxon>
        <taxon>Nesterenkonia</taxon>
    </lineage>
</organism>
<evidence type="ECO:0000313" key="3">
    <source>
        <dbReference type="Proteomes" id="UP000310458"/>
    </source>
</evidence>
<feature type="domain" description="Rhodanese" evidence="1">
    <location>
        <begin position="27"/>
        <end position="118"/>
    </location>
</feature>
<gene>
    <name evidence="2" type="ORF">FEF26_14740</name>
</gene>
<reference evidence="2 3" key="1">
    <citation type="submission" date="2019-05" db="EMBL/GenBank/DDBJ databases">
        <title>Nesterenkonia sp. GY074 isolated from the Southern Atlantic Ocean.</title>
        <authorList>
            <person name="Zhang G."/>
        </authorList>
    </citation>
    <scope>NUCLEOTIDE SEQUENCE [LARGE SCALE GENOMIC DNA]</scope>
    <source>
        <strain evidence="2 3">GY074</strain>
    </source>
</reference>
<dbReference type="InterPro" id="IPR036873">
    <property type="entry name" value="Rhodanese-like_dom_sf"/>
</dbReference>
<dbReference type="PANTHER" id="PTHR45431:SF3">
    <property type="entry name" value="RHODANESE-LIKE DOMAIN-CONTAINING PROTEIN 15, CHLOROPLASTIC"/>
    <property type="match status" value="1"/>
</dbReference>
<proteinExistence type="predicted"/>
<dbReference type="CDD" id="cd00158">
    <property type="entry name" value="RHOD"/>
    <property type="match status" value="1"/>
</dbReference>